<dbReference type="Proteomes" id="UP000226079">
    <property type="component" value="Unassembled WGS sequence"/>
</dbReference>
<dbReference type="Gene3D" id="3.40.710.10">
    <property type="entry name" value="DD-peptidase/beta-lactamase superfamily"/>
    <property type="match status" value="1"/>
</dbReference>
<dbReference type="InterPro" id="IPR036138">
    <property type="entry name" value="PBP_dimer_sf"/>
</dbReference>
<comment type="caution">
    <text evidence="7">The sequence shown here is derived from an EMBL/GenBank/DDBJ whole genome shotgun (WGS) entry which is preliminary data.</text>
</comment>
<gene>
    <name evidence="7" type="ORF">ATK74_1531</name>
</gene>
<accession>A0A2A9CSC4</accession>
<dbReference type="OrthoDB" id="9789078at2"/>
<keyword evidence="7" id="KW-0131">Cell cycle</keyword>
<keyword evidence="7" id="KW-0132">Cell division</keyword>
<dbReference type="RefSeq" id="WP_098460454.1">
    <property type="nucleotide sequence ID" value="NZ_PDJC01000001.1"/>
</dbReference>
<dbReference type="SUPFAM" id="SSF56519">
    <property type="entry name" value="Penicillin binding protein dimerisation domain"/>
    <property type="match status" value="1"/>
</dbReference>
<dbReference type="GO" id="GO:0051301">
    <property type="term" value="P:cell division"/>
    <property type="evidence" value="ECO:0007669"/>
    <property type="project" value="UniProtKB-KW"/>
</dbReference>
<organism evidence="7 8">
    <name type="scientific">Propionicimonas paludicola</name>
    <dbReference type="NCBI Taxonomy" id="185243"/>
    <lineage>
        <taxon>Bacteria</taxon>
        <taxon>Bacillati</taxon>
        <taxon>Actinomycetota</taxon>
        <taxon>Actinomycetes</taxon>
        <taxon>Propionibacteriales</taxon>
        <taxon>Nocardioidaceae</taxon>
        <taxon>Propionicimonas</taxon>
    </lineage>
</organism>
<feature type="domain" description="Penicillin-binding protein transpeptidase" evidence="5">
    <location>
        <begin position="295"/>
        <end position="600"/>
    </location>
</feature>
<evidence type="ECO:0000256" key="4">
    <source>
        <dbReference type="SAM" id="MobiDB-lite"/>
    </source>
</evidence>
<dbReference type="AlphaFoldDB" id="A0A2A9CSC4"/>
<dbReference type="GO" id="GO:0071555">
    <property type="term" value="P:cell wall organization"/>
    <property type="evidence" value="ECO:0007669"/>
    <property type="project" value="TreeGrafter"/>
</dbReference>
<reference evidence="7 8" key="1">
    <citation type="submission" date="2017-10" db="EMBL/GenBank/DDBJ databases">
        <title>Sequencing the genomes of 1000 actinobacteria strains.</title>
        <authorList>
            <person name="Klenk H.-P."/>
        </authorList>
    </citation>
    <scope>NUCLEOTIDE SEQUENCE [LARGE SCALE GENOMIC DNA]</scope>
    <source>
        <strain evidence="7 8">DSM 15597</strain>
    </source>
</reference>
<evidence type="ECO:0000259" key="5">
    <source>
        <dbReference type="Pfam" id="PF00905"/>
    </source>
</evidence>
<keyword evidence="3" id="KW-0472">Membrane</keyword>
<evidence type="ECO:0000256" key="2">
    <source>
        <dbReference type="ARBA" id="ARBA00007171"/>
    </source>
</evidence>
<dbReference type="PANTHER" id="PTHR30627">
    <property type="entry name" value="PEPTIDOGLYCAN D,D-TRANSPEPTIDASE"/>
    <property type="match status" value="1"/>
</dbReference>
<evidence type="ECO:0000313" key="7">
    <source>
        <dbReference type="EMBL" id="PFG16975.1"/>
    </source>
</evidence>
<dbReference type="InterPro" id="IPR005311">
    <property type="entry name" value="PBP_dimer"/>
</dbReference>
<name>A0A2A9CSC4_9ACTN</name>
<evidence type="ECO:0000256" key="3">
    <source>
        <dbReference type="ARBA" id="ARBA00023136"/>
    </source>
</evidence>
<dbReference type="Pfam" id="PF00905">
    <property type="entry name" value="Transpeptidase"/>
    <property type="match status" value="1"/>
</dbReference>
<protein>
    <submittedName>
        <fullName evidence="7">Cell division protein FtsI (Penicillin-binding protein 3)</fullName>
    </submittedName>
</protein>
<dbReference type="Pfam" id="PF03717">
    <property type="entry name" value="PBP_dimer"/>
    <property type="match status" value="1"/>
</dbReference>
<dbReference type="GO" id="GO:0005886">
    <property type="term" value="C:plasma membrane"/>
    <property type="evidence" value="ECO:0007669"/>
    <property type="project" value="TreeGrafter"/>
</dbReference>
<dbReference type="Gene3D" id="3.30.450.330">
    <property type="match status" value="1"/>
</dbReference>
<dbReference type="GO" id="GO:0008658">
    <property type="term" value="F:penicillin binding"/>
    <property type="evidence" value="ECO:0007669"/>
    <property type="project" value="InterPro"/>
</dbReference>
<evidence type="ECO:0000259" key="6">
    <source>
        <dbReference type="Pfam" id="PF03717"/>
    </source>
</evidence>
<keyword evidence="8" id="KW-1185">Reference proteome</keyword>
<feature type="region of interest" description="Disordered" evidence="4">
    <location>
        <begin position="534"/>
        <end position="555"/>
    </location>
</feature>
<dbReference type="SUPFAM" id="SSF56601">
    <property type="entry name" value="beta-lactamase/transpeptidase-like"/>
    <property type="match status" value="1"/>
</dbReference>
<dbReference type="InterPro" id="IPR012338">
    <property type="entry name" value="Beta-lactam/transpept-like"/>
</dbReference>
<dbReference type="InterPro" id="IPR050515">
    <property type="entry name" value="Beta-lactam/transpept"/>
</dbReference>
<proteinExistence type="inferred from homology"/>
<evidence type="ECO:0000313" key="8">
    <source>
        <dbReference type="Proteomes" id="UP000226079"/>
    </source>
</evidence>
<feature type="domain" description="Penicillin-binding protein dimerisation" evidence="6">
    <location>
        <begin position="83"/>
        <end position="251"/>
    </location>
</feature>
<evidence type="ECO:0000256" key="1">
    <source>
        <dbReference type="ARBA" id="ARBA00004370"/>
    </source>
</evidence>
<dbReference type="EMBL" id="PDJC01000001">
    <property type="protein sequence ID" value="PFG16975.1"/>
    <property type="molecule type" value="Genomic_DNA"/>
</dbReference>
<comment type="similarity">
    <text evidence="2">Belongs to the transpeptidase family.</text>
</comment>
<feature type="compositionally biased region" description="Polar residues" evidence="4">
    <location>
        <begin position="541"/>
        <end position="555"/>
    </location>
</feature>
<dbReference type="Gene3D" id="3.90.1310.10">
    <property type="entry name" value="Penicillin-binding protein 2a (Domain 2)"/>
    <property type="match status" value="1"/>
</dbReference>
<dbReference type="InterPro" id="IPR001460">
    <property type="entry name" value="PCN-bd_Tpept"/>
</dbReference>
<dbReference type="PANTHER" id="PTHR30627:SF1">
    <property type="entry name" value="PEPTIDOGLYCAN D,D-TRANSPEPTIDASE FTSI"/>
    <property type="match status" value="1"/>
</dbReference>
<comment type="subcellular location">
    <subcellularLocation>
        <location evidence="1">Membrane</location>
    </subcellularLocation>
</comment>
<sequence length="623" mass="65942">MSRPLDRFFLAREARPAKQAKPAKRPTTRKRPVVSSVTRLRALLIGIAVIFSMAAGRAVQVQAIDADTVAAEAASQITVTRDLPAFRGELTDRNGEVLAFTEDTVWVIADPLAIMTNGKLSPDQMTDKDRQVAAAAPQQLAQLLATRLGGSVDGYLPKLTKAGSRYQILVKQVPAAVFRELNQAVSDAGLLGLFKESHPTRRYPNKTLAANVLGFVNEAGDGGGGLELVLNSQLAGKDGKEIYENSPNGKIPLGTNVLQPAVNGLDYQLTIDAGLQWEVQQILGDRVRKTDANSGMAIVMNVKTGEVLALANYPTFDANTPGDADAKDLQNRAVTTPYTPGSVQKALTFAALLDQGLVRADDVVKVPGKIKSGDKYVSDAWDHGTLTLLARGVLAKSSNVGTIELARKSTKQALHDYYVSFGLGQKTGIGLPGESKGVLPPADMPDYSRDGLAFGGSAVSVTLIQQAAAVAGIANGGVYNPPRLLKSRALADGTSENLLTGEPRRVVSEQTSAEVVSMMEAMVQHTRAHTFDIPGYRTGAKTGTSQKLDPKTGKSTGLVTSTIGVGPVEDPQIVAYVVIDHPRRGSSGQSVAGPAYRDIMALALARYGVPQSTGKVPKLPIEP</sequence>